<evidence type="ECO:0000256" key="1">
    <source>
        <dbReference type="SAM" id="MobiDB-lite"/>
    </source>
</evidence>
<accession>A0A7Z7CWV0</accession>
<organism evidence="2 3">
    <name type="scientific">Microbacterium saccharophilum</name>
    <dbReference type="NCBI Taxonomy" id="1213358"/>
    <lineage>
        <taxon>Bacteria</taxon>
        <taxon>Bacillati</taxon>
        <taxon>Actinomycetota</taxon>
        <taxon>Actinomycetes</taxon>
        <taxon>Micrococcales</taxon>
        <taxon>Microbacteriaceae</taxon>
        <taxon>Microbacterium</taxon>
    </lineage>
</organism>
<dbReference type="Proteomes" id="UP000198702">
    <property type="component" value="Unassembled WGS sequence"/>
</dbReference>
<dbReference type="EMBL" id="FOQZ01000001">
    <property type="protein sequence ID" value="SFI35795.1"/>
    <property type="molecule type" value="Genomic_DNA"/>
</dbReference>
<evidence type="ECO:0000313" key="2">
    <source>
        <dbReference type="EMBL" id="SFI35795.1"/>
    </source>
</evidence>
<protein>
    <submittedName>
        <fullName evidence="2">Uncharacterized protein</fullName>
    </submittedName>
</protein>
<gene>
    <name evidence="2" type="ORF">SAMN04487751_1364</name>
</gene>
<evidence type="ECO:0000313" key="3">
    <source>
        <dbReference type="Proteomes" id="UP000198702"/>
    </source>
</evidence>
<sequence>MLTSGDGPPGPKCESRGRPPAHRRRLLSGRGLTATTGCLLPRPRASAYGRPGCGEPSKVSTRMANVGHMFVRGRRMAGVWAVAAVALALTTACTPDAAPTPSPSPTGFASEEEAFAAAEETYRAYVDALNQVDLSDPATFEPVYALTTGEAYEAIRKDLTTMGGDGWSVSGETRPTLLKLSSYDAGSTVLAVCVDVSGVDLLDMDGNSVVQPDRRDIQSMSVTLERGGDGTGEMLISQLVGRTGGPRCPES</sequence>
<proteinExistence type="predicted"/>
<comment type="caution">
    <text evidence="2">The sequence shown here is derived from an EMBL/GenBank/DDBJ whole genome shotgun (WGS) entry which is preliminary data.</text>
</comment>
<feature type="region of interest" description="Disordered" evidence="1">
    <location>
        <begin position="1"/>
        <end position="34"/>
    </location>
</feature>
<name>A0A7Z7CWV0_9MICO</name>
<dbReference type="AlphaFoldDB" id="A0A7Z7CWV0"/>
<reference evidence="2 3" key="1">
    <citation type="submission" date="2016-10" db="EMBL/GenBank/DDBJ databases">
        <authorList>
            <person name="Varghese N."/>
            <person name="Submissions S."/>
        </authorList>
    </citation>
    <scope>NUCLEOTIDE SEQUENCE [LARGE SCALE GENOMIC DNA]</scope>
    <source>
        <strain evidence="2 3">UNC380MFSha3.1</strain>
    </source>
</reference>